<evidence type="ECO:0000313" key="1">
    <source>
        <dbReference type="EMBL" id="NKY19795.1"/>
    </source>
</evidence>
<evidence type="ECO:0000313" key="2">
    <source>
        <dbReference type="Proteomes" id="UP000582646"/>
    </source>
</evidence>
<dbReference type="EMBL" id="JAAXOQ010000021">
    <property type="protein sequence ID" value="NKY19795.1"/>
    <property type="molecule type" value="Genomic_DNA"/>
</dbReference>
<accession>A0A846X5B9</accession>
<comment type="caution">
    <text evidence="1">The sequence shown here is derived from an EMBL/GenBank/DDBJ whole genome shotgun (WGS) entry which is preliminary data.</text>
</comment>
<protein>
    <submittedName>
        <fullName evidence="1">Uncharacterized protein</fullName>
    </submittedName>
</protein>
<sequence length="139" mass="14979">MGSTGVPRGLTSYADLARHLRTDEVLRADASLSVRVLRESVLQARSLPNGAALDAFHREPPATDLPGWDTILAGAAVFTGAGRVSAGVLDWCDDPSRTCTELFDPLGIPHRYRLLEMLRTPAAFRERNVILAAGNLEGV</sequence>
<gene>
    <name evidence="1" type="ORF">HF999_15635</name>
</gene>
<name>A0A846X5B9_9ACTN</name>
<organism evidence="1 2">
    <name type="scientific">Tsukamurella spumae</name>
    <dbReference type="NCBI Taxonomy" id="44753"/>
    <lineage>
        <taxon>Bacteria</taxon>
        <taxon>Bacillati</taxon>
        <taxon>Actinomycetota</taxon>
        <taxon>Actinomycetes</taxon>
        <taxon>Mycobacteriales</taxon>
        <taxon>Tsukamurellaceae</taxon>
        <taxon>Tsukamurella</taxon>
    </lineage>
</organism>
<proteinExistence type="predicted"/>
<dbReference type="AlphaFoldDB" id="A0A846X5B9"/>
<reference evidence="1 2" key="1">
    <citation type="submission" date="2020-04" db="EMBL/GenBank/DDBJ databases">
        <title>MicrobeNet Type strains.</title>
        <authorList>
            <person name="Nicholson A.C."/>
        </authorList>
    </citation>
    <scope>NUCLEOTIDE SEQUENCE [LARGE SCALE GENOMIC DNA]</scope>
    <source>
        <strain evidence="1 2">DSM 44113</strain>
    </source>
</reference>
<keyword evidence="2" id="KW-1185">Reference proteome</keyword>
<dbReference type="Proteomes" id="UP000582646">
    <property type="component" value="Unassembled WGS sequence"/>
</dbReference>